<feature type="region of interest" description="Disordered" evidence="3">
    <location>
        <begin position="26"/>
        <end position="86"/>
    </location>
</feature>
<dbReference type="InterPro" id="IPR003439">
    <property type="entry name" value="ABC_transporter-like_ATP-bd"/>
</dbReference>
<evidence type="ECO:0000256" key="3">
    <source>
        <dbReference type="SAM" id="MobiDB-lite"/>
    </source>
</evidence>
<evidence type="ECO:0000313" key="5">
    <source>
        <dbReference type="EMBL" id="KAL1413065.1"/>
    </source>
</evidence>
<organism evidence="5 6">
    <name type="scientific">Vanrija albida</name>
    <dbReference type="NCBI Taxonomy" id="181172"/>
    <lineage>
        <taxon>Eukaryota</taxon>
        <taxon>Fungi</taxon>
        <taxon>Dikarya</taxon>
        <taxon>Basidiomycota</taxon>
        <taxon>Agaricomycotina</taxon>
        <taxon>Tremellomycetes</taxon>
        <taxon>Trichosporonales</taxon>
        <taxon>Trichosporonaceae</taxon>
        <taxon>Vanrija</taxon>
    </lineage>
</organism>
<dbReference type="SMART" id="SM00382">
    <property type="entry name" value="AAA"/>
    <property type="match status" value="1"/>
</dbReference>
<proteinExistence type="predicted"/>
<feature type="compositionally biased region" description="Gly residues" evidence="3">
    <location>
        <begin position="682"/>
        <end position="694"/>
    </location>
</feature>
<feature type="domain" description="ABC transporter" evidence="4">
    <location>
        <begin position="426"/>
        <end position="676"/>
    </location>
</feature>
<dbReference type="PROSITE" id="PS00211">
    <property type="entry name" value="ABC_TRANSPORTER_1"/>
    <property type="match status" value="1"/>
</dbReference>
<keyword evidence="6" id="KW-1185">Reference proteome</keyword>
<dbReference type="InterPro" id="IPR039421">
    <property type="entry name" value="Type_1_exporter"/>
</dbReference>
<dbReference type="InterPro" id="IPR027417">
    <property type="entry name" value="P-loop_NTPase"/>
</dbReference>
<evidence type="ECO:0000256" key="1">
    <source>
        <dbReference type="ARBA" id="ARBA00022741"/>
    </source>
</evidence>
<dbReference type="InterPro" id="IPR003593">
    <property type="entry name" value="AAA+_ATPase"/>
</dbReference>
<dbReference type="Pfam" id="PF00005">
    <property type="entry name" value="ABC_tran"/>
    <property type="match status" value="1"/>
</dbReference>
<comment type="caution">
    <text evidence="5">The sequence shown here is derived from an EMBL/GenBank/DDBJ whole genome shotgun (WGS) entry which is preliminary data.</text>
</comment>
<gene>
    <name evidence="5" type="ORF">Q8F55_000814</name>
</gene>
<dbReference type="CDD" id="cd03228">
    <property type="entry name" value="ABCC_MRP_Like"/>
    <property type="match status" value="1"/>
</dbReference>
<accession>A0ABR3QED7</accession>
<dbReference type="RefSeq" id="XP_069213009.1">
    <property type="nucleotide sequence ID" value="XM_069349465.1"/>
</dbReference>
<feature type="compositionally biased region" description="Basic and acidic residues" evidence="3">
    <location>
        <begin position="57"/>
        <end position="74"/>
    </location>
</feature>
<dbReference type="PANTHER" id="PTHR24221">
    <property type="entry name" value="ATP-BINDING CASSETTE SUB-FAMILY B"/>
    <property type="match status" value="1"/>
</dbReference>
<sequence>MLTTITLPPEYDDLPGIARLWLHSRYNLPPEKPRKKPTSKKAPASARDEGDEDEGGKDEGDKVEGDNDERDKNHSKPAATSKKAGTFWTRSTARPVTKRSFIEALDLLWLLGPRWKFILNPKYRHILPLVVPHFAHLLFKGLIGVAGLWVRARLMSTIEGSFATGQSVPWRDAAVSIGAGALLAAGEIASGGYFARNRKELEGQLDLHFKGHLLELQLSQTVSQVHNRTHQTMLYEAGTLVGDGGLRLPGSDVWIRTDALESMEALAQPLQAFVEILAYFWLLVSTVRTALAPQGQGIASVFATLLLSLGMELWKGGWRSLKDIGAGCYIDFGPVGFHNPYLVAVYDIEQMAEEMQEVIFFGLGAWIMARWYDCKLAYINYERRNARLDKGLTIERLETLTNFVFQTDLGSTYEKRREPGGMRFEARGLSVTYPGNSHPSLHGIDLEIKAGETLALVGFNGSGKTTLAKALLGMRIHAGTLLINGIPIEDYKPSSLHARMSCIFQDFEKYNTTLNNNIGVGLVERINDKGVVEAALVRGGANSLLDSGLQLETKLNRWRDDAGGEDETRGRGLSGGQWQRIALARAFMRAETADFIVFDEPSSALDPAAEAEIFDRIYDMAHRDGKRTTTVFVSHGFGNVRRADRIAFVAEGTITECGTHDELMRLKGEHHRLFKMQSRGYVGDGRGGEGGGHVAGDETPESDVAGAKTPESEAALVTPASTPATPATPTDDASQSHEGVDAADKLLESIGAAQEGHEAPAQPAEVGC</sequence>
<dbReference type="SUPFAM" id="SSF52540">
    <property type="entry name" value="P-loop containing nucleoside triphosphate hydrolases"/>
    <property type="match status" value="1"/>
</dbReference>
<name>A0ABR3QED7_9TREE</name>
<feature type="region of interest" description="Disordered" evidence="3">
    <location>
        <begin position="679"/>
        <end position="768"/>
    </location>
</feature>
<reference evidence="5 6" key="1">
    <citation type="submission" date="2023-08" db="EMBL/GenBank/DDBJ databases">
        <title>Annotated Genome Sequence of Vanrija albida AlHP1.</title>
        <authorList>
            <person name="Herzog R."/>
        </authorList>
    </citation>
    <scope>NUCLEOTIDE SEQUENCE [LARGE SCALE GENOMIC DNA]</scope>
    <source>
        <strain evidence="5 6">AlHP1</strain>
    </source>
</reference>
<keyword evidence="1" id="KW-0547">Nucleotide-binding</keyword>
<feature type="compositionally biased region" description="Basic and acidic residues" evidence="3">
    <location>
        <begin position="734"/>
        <end position="747"/>
    </location>
</feature>
<keyword evidence="2" id="KW-0067">ATP-binding</keyword>
<dbReference type="Gene3D" id="3.40.50.300">
    <property type="entry name" value="P-loop containing nucleotide triphosphate hydrolases"/>
    <property type="match status" value="1"/>
</dbReference>
<dbReference type="InterPro" id="IPR017871">
    <property type="entry name" value="ABC_transporter-like_CS"/>
</dbReference>
<feature type="compositionally biased region" description="Low complexity" evidence="3">
    <location>
        <begin position="718"/>
        <end position="733"/>
    </location>
</feature>
<dbReference type="GeneID" id="95981857"/>
<dbReference type="PROSITE" id="PS50893">
    <property type="entry name" value="ABC_TRANSPORTER_2"/>
    <property type="match status" value="1"/>
</dbReference>
<dbReference type="EMBL" id="JBBXJM010000001">
    <property type="protein sequence ID" value="KAL1413065.1"/>
    <property type="molecule type" value="Genomic_DNA"/>
</dbReference>
<dbReference type="Proteomes" id="UP001565368">
    <property type="component" value="Unassembled WGS sequence"/>
</dbReference>
<evidence type="ECO:0000259" key="4">
    <source>
        <dbReference type="PROSITE" id="PS50893"/>
    </source>
</evidence>
<evidence type="ECO:0000256" key="2">
    <source>
        <dbReference type="ARBA" id="ARBA00022840"/>
    </source>
</evidence>
<protein>
    <recommendedName>
        <fullName evidence="4">ABC transporter domain-containing protein</fullName>
    </recommendedName>
</protein>
<evidence type="ECO:0000313" key="6">
    <source>
        <dbReference type="Proteomes" id="UP001565368"/>
    </source>
</evidence>
<dbReference type="PANTHER" id="PTHR24221:SF646">
    <property type="entry name" value="HAEMOLYSIN SECRETION ATP-BINDING PROTEIN"/>
    <property type="match status" value="1"/>
</dbReference>